<comment type="caution">
    <text evidence="2">The sequence shown here is derived from an EMBL/GenBank/DDBJ whole genome shotgun (WGS) entry which is preliminary data.</text>
</comment>
<reference evidence="2 3" key="1">
    <citation type="submission" date="2023-02" db="EMBL/GenBank/DDBJ databases">
        <title>LHISI_Scaffold_Assembly.</title>
        <authorList>
            <person name="Stuart O.P."/>
            <person name="Cleave R."/>
            <person name="Magrath M.J.L."/>
            <person name="Mikheyev A.S."/>
        </authorList>
    </citation>
    <scope>NUCLEOTIDE SEQUENCE [LARGE SCALE GENOMIC DNA]</scope>
    <source>
        <strain evidence="2">Daus_M_001</strain>
        <tissue evidence="2">Leg muscle</tissue>
    </source>
</reference>
<sequence length="327" mass="36177">MKSASSVIKNSTVIKNGSKINHHTSPSFNVDQQKEHFEAEPSLENINTNDLVKNVNGTHCDDLRMAMKNLQLGFSSTVTRENNPVSMFRTKEYGGNIDTHLFRGVNRQTWNQFKDSKFLSYSHERGFKSFATSGSVLRQRHSSGVRQVCGKWNKWRDSFEPLSFVEKPYPIHSRSPSRSSGYGSLTSQSSFPESVPRIVDYMGPGMPAHRWDYLGGVCAPESVSSTVDLAGHHISAHNLYLGSPYVYCVFPHALYPAPPIAPVAPMWSVPSYPHHVNGVSPSIGNTFSADTGGGYLLYCEIAAYIGALVFLVYTACCCEQQLLLGGR</sequence>
<name>A0ABQ9G7N1_9NEOP</name>
<dbReference type="EMBL" id="JARBHB010000014">
    <property type="protein sequence ID" value="KAJ8868447.1"/>
    <property type="molecule type" value="Genomic_DNA"/>
</dbReference>
<evidence type="ECO:0000313" key="2">
    <source>
        <dbReference type="EMBL" id="KAJ8868447.1"/>
    </source>
</evidence>
<gene>
    <name evidence="2" type="ORF">PR048_029963</name>
</gene>
<organism evidence="2 3">
    <name type="scientific">Dryococelus australis</name>
    <dbReference type="NCBI Taxonomy" id="614101"/>
    <lineage>
        <taxon>Eukaryota</taxon>
        <taxon>Metazoa</taxon>
        <taxon>Ecdysozoa</taxon>
        <taxon>Arthropoda</taxon>
        <taxon>Hexapoda</taxon>
        <taxon>Insecta</taxon>
        <taxon>Pterygota</taxon>
        <taxon>Neoptera</taxon>
        <taxon>Polyneoptera</taxon>
        <taxon>Phasmatodea</taxon>
        <taxon>Verophasmatodea</taxon>
        <taxon>Anareolatae</taxon>
        <taxon>Phasmatidae</taxon>
        <taxon>Eurycanthinae</taxon>
        <taxon>Dryococelus</taxon>
    </lineage>
</organism>
<feature type="compositionally biased region" description="Low complexity" evidence="1">
    <location>
        <begin position="173"/>
        <end position="190"/>
    </location>
</feature>
<keyword evidence="3" id="KW-1185">Reference proteome</keyword>
<feature type="region of interest" description="Disordered" evidence="1">
    <location>
        <begin position="171"/>
        <end position="191"/>
    </location>
</feature>
<protein>
    <submittedName>
        <fullName evidence="2">Uncharacterized protein</fullName>
    </submittedName>
</protein>
<dbReference type="Proteomes" id="UP001159363">
    <property type="component" value="Chromosome 13"/>
</dbReference>
<accession>A0ABQ9G7N1</accession>
<evidence type="ECO:0000313" key="3">
    <source>
        <dbReference type="Proteomes" id="UP001159363"/>
    </source>
</evidence>
<evidence type="ECO:0000256" key="1">
    <source>
        <dbReference type="SAM" id="MobiDB-lite"/>
    </source>
</evidence>
<proteinExistence type="predicted"/>